<feature type="non-terminal residue" evidence="1">
    <location>
        <position position="1"/>
    </location>
</feature>
<evidence type="ECO:0000313" key="2">
    <source>
        <dbReference type="Proteomes" id="UP000654075"/>
    </source>
</evidence>
<comment type="caution">
    <text evidence="1">The sequence shown here is derived from an EMBL/GenBank/DDBJ whole genome shotgun (WGS) entry which is preliminary data.</text>
</comment>
<dbReference type="EMBL" id="CAJNNV010003178">
    <property type="protein sequence ID" value="CAE8588504.1"/>
    <property type="molecule type" value="Genomic_DNA"/>
</dbReference>
<keyword evidence="2" id="KW-1185">Reference proteome</keyword>
<proteinExistence type="predicted"/>
<gene>
    <name evidence="1" type="ORF">PGLA1383_LOCUS7303</name>
</gene>
<organism evidence="1 2">
    <name type="scientific">Polarella glacialis</name>
    <name type="common">Dinoflagellate</name>
    <dbReference type="NCBI Taxonomy" id="89957"/>
    <lineage>
        <taxon>Eukaryota</taxon>
        <taxon>Sar</taxon>
        <taxon>Alveolata</taxon>
        <taxon>Dinophyceae</taxon>
        <taxon>Suessiales</taxon>
        <taxon>Suessiaceae</taxon>
        <taxon>Polarella</taxon>
    </lineage>
</organism>
<name>A0A813DPS1_POLGL</name>
<sequence>PTEACTLGGTGRMVSSMGILELSFTDMCTPCTTSPTTRVPGVASACIQSSTFSIILARRCHPCFCPCTRCTSSTPSSTQTLRP</sequence>
<evidence type="ECO:0000313" key="1">
    <source>
        <dbReference type="EMBL" id="CAE8588504.1"/>
    </source>
</evidence>
<dbReference type="Proteomes" id="UP000654075">
    <property type="component" value="Unassembled WGS sequence"/>
</dbReference>
<reference evidence="1" key="1">
    <citation type="submission" date="2021-02" db="EMBL/GenBank/DDBJ databases">
        <authorList>
            <person name="Dougan E. K."/>
            <person name="Rhodes N."/>
            <person name="Thang M."/>
            <person name="Chan C."/>
        </authorList>
    </citation>
    <scope>NUCLEOTIDE SEQUENCE</scope>
</reference>
<dbReference type="AlphaFoldDB" id="A0A813DPS1"/>
<protein>
    <submittedName>
        <fullName evidence="1">Uncharacterized protein</fullName>
    </submittedName>
</protein>
<accession>A0A813DPS1</accession>